<dbReference type="Gene3D" id="3.60.15.10">
    <property type="entry name" value="Ribonuclease Z/Hydroxyacylglutathione hydrolase-like"/>
    <property type="match status" value="1"/>
</dbReference>
<accession>A0A0G1ZVF0</accession>
<evidence type="ECO:0000259" key="1">
    <source>
        <dbReference type="SMART" id="SM00849"/>
    </source>
</evidence>
<feature type="domain" description="Metallo-beta-lactamase" evidence="1">
    <location>
        <begin position="57"/>
        <end position="253"/>
    </location>
</feature>
<dbReference type="CDD" id="cd07731">
    <property type="entry name" value="ComA-like_MBL-fold"/>
    <property type="match status" value="1"/>
</dbReference>
<organism evidence="2 3">
    <name type="scientific">Candidatus Uhrbacteria bacterium GW2011_GWA2_53_10</name>
    <dbReference type="NCBI Taxonomy" id="1618980"/>
    <lineage>
        <taxon>Bacteria</taxon>
        <taxon>Candidatus Uhriibacteriota</taxon>
    </lineage>
</organism>
<dbReference type="Pfam" id="PF00753">
    <property type="entry name" value="Lactamase_B"/>
    <property type="match status" value="1"/>
</dbReference>
<dbReference type="SUPFAM" id="SSF56281">
    <property type="entry name" value="Metallo-hydrolase/oxidoreductase"/>
    <property type="match status" value="1"/>
</dbReference>
<dbReference type="InterPro" id="IPR001279">
    <property type="entry name" value="Metallo-B-lactamas"/>
</dbReference>
<dbReference type="AlphaFoldDB" id="A0A0G1ZVF0"/>
<dbReference type="InterPro" id="IPR052159">
    <property type="entry name" value="Competence_DNA_uptake"/>
</dbReference>
<name>A0A0G1ZVF0_9BACT</name>
<dbReference type="Proteomes" id="UP000034711">
    <property type="component" value="Unassembled WGS sequence"/>
</dbReference>
<gene>
    <name evidence="2" type="ORF">UY77_C0028G0015</name>
</gene>
<dbReference type="InterPro" id="IPR035681">
    <property type="entry name" value="ComA-like_MBL"/>
</dbReference>
<dbReference type="PANTHER" id="PTHR30619">
    <property type="entry name" value="DNA INTERNALIZATION/COMPETENCE PROTEIN COMEC/REC2"/>
    <property type="match status" value="1"/>
</dbReference>
<protein>
    <submittedName>
        <fullName evidence="2">Competence protein ComEC</fullName>
    </submittedName>
</protein>
<proteinExistence type="predicted"/>
<reference evidence="2 3" key="1">
    <citation type="journal article" date="2015" name="Nature">
        <title>rRNA introns, odd ribosomes, and small enigmatic genomes across a large radiation of phyla.</title>
        <authorList>
            <person name="Brown C.T."/>
            <person name="Hug L.A."/>
            <person name="Thomas B.C."/>
            <person name="Sharon I."/>
            <person name="Castelle C.J."/>
            <person name="Singh A."/>
            <person name="Wilkins M.J."/>
            <person name="Williams K.H."/>
            <person name="Banfield J.F."/>
        </authorList>
    </citation>
    <scope>NUCLEOTIDE SEQUENCE [LARGE SCALE GENOMIC DNA]</scope>
</reference>
<evidence type="ECO:0000313" key="3">
    <source>
        <dbReference type="Proteomes" id="UP000034711"/>
    </source>
</evidence>
<dbReference type="PATRIC" id="fig|1618980.3.peg.459"/>
<sequence>MALQTSRSGSRRVRRGHLRFALSTALGFAIVGWVLAAAPWVSLPSHTLRIWFFDIGQGDAIFIQTPTGEQILIDGGRDRRVLAKLGSVLPPWDRTLDAIILTHPDADHVGGLVDVLAHYEVDTIYETGITNQTDITHQWEEGVRKEGARHFFVKAGVPLTFGPVVLKTVWPLTVSPGAVPKDTNSFSIVLLLSYGETSVALTGDAEAEQERQFGKSLGDVDVLKAGHHGSINSSDAMFLSTVRAETAIISVGEHNWYGHPSPAVLDRLRKAGAIILRTDLDGDILLLSDGGEPELAPYLLPF</sequence>
<dbReference type="PANTHER" id="PTHR30619:SF1">
    <property type="entry name" value="RECOMBINATION PROTEIN 2"/>
    <property type="match status" value="1"/>
</dbReference>
<dbReference type="InterPro" id="IPR036866">
    <property type="entry name" value="RibonucZ/Hydroxyglut_hydro"/>
</dbReference>
<evidence type="ECO:0000313" key="2">
    <source>
        <dbReference type="EMBL" id="KKW32317.1"/>
    </source>
</evidence>
<dbReference type="SMART" id="SM00849">
    <property type="entry name" value="Lactamase_B"/>
    <property type="match status" value="1"/>
</dbReference>
<dbReference type="EMBL" id="LCRI01000028">
    <property type="protein sequence ID" value="KKW32317.1"/>
    <property type="molecule type" value="Genomic_DNA"/>
</dbReference>
<comment type="caution">
    <text evidence="2">The sequence shown here is derived from an EMBL/GenBank/DDBJ whole genome shotgun (WGS) entry which is preliminary data.</text>
</comment>